<comment type="caution">
    <text evidence="2">The sequence shown here is derived from an EMBL/GenBank/DDBJ whole genome shotgun (WGS) entry which is preliminary data.</text>
</comment>
<keyword evidence="1" id="KW-1133">Transmembrane helix</keyword>
<dbReference type="RefSeq" id="WP_135076104.1">
    <property type="nucleotide sequence ID" value="NZ_SPSB01000004.1"/>
</dbReference>
<feature type="transmembrane region" description="Helical" evidence="1">
    <location>
        <begin position="47"/>
        <end position="68"/>
    </location>
</feature>
<name>A0A4Y9QPU6_9BACT</name>
<evidence type="ECO:0000256" key="1">
    <source>
        <dbReference type="SAM" id="Phobius"/>
    </source>
</evidence>
<feature type="transmembrane region" description="Helical" evidence="1">
    <location>
        <begin position="127"/>
        <end position="150"/>
    </location>
</feature>
<dbReference type="EMBL" id="SPSB01000004">
    <property type="protein sequence ID" value="TFV93612.1"/>
    <property type="molecule type" value="Genomic_DNA"/>
</dbReference>
<reference evidence="2 3" key="1">
    <citation type="submission" date="2019-03" db="EMBL/GenBank/DDBJ databases">
        <title>Algoriphagus sp. nov, a new strain isolated from root system soil of mangrove plant Kandelia.</title>
        <authorList>
            <person name="Yin Q."/>
            <person name="Wang K."/>
            <person name="Song Z."/>
        </authorList>
    </citation>
    <scope>NUCLEOTIDE SEQUENCE [LARGE SCALE GENOMIC DNA]</scope>
    <source>
        <strain evidence="2 3">XY-J91</strain>
    </source>
</reference>
<feature type="transmembrane region" description="Helical" evidence="1">
    <location>
        <begin position="80"/>
        <end position="96"/>
    </location>
</feature>
<feature type="transmembrane region" description="Helical" evidence="1">
    <location>
        <begin position="191"/>
        <end position="210"/>
    </location>
</feature>
<organism evidence="2 3">
    <name type="scientific">Algoriphagus kandeliae</name>
    <dbReference type="NCBI Taxonomy" id="2562278"/>
    <lineage>
        <taxon>Bacteria</taxon>
        <taxon>Pseudomonadati</taxon>
        <taxon>Bacteroidota</taxon>
        <taxon>Cytophagia</taxon>
        <taxon>Cytophagales</taxon>
        <taxon>Cyclobacteriaceae</taxon>
        <taxon>Algoriphagus</taxon>
    </lineage>
</organism>
<accession>A0A4Y9QPU6</accession>
<keyword evidence="1" id="KW-0812">Transmembrane</keyword>
<evidence type="ECO:0000313" key="2">
    <source>
        <dbReference type="EMBL" id="TFV93612.1"/>
    </source>
</evidence>
<proteinExistence type="predicted"/>
<evidence type="ECO:0000313" key="3">
    <source>
        <dbReference type="Proteomes" id="UP000297647"/>
    </source>
</evidence>
<keyword evidence="3" id="KW-1185">Reference proteome</keyword>
<feature type="transmembrane region" description="Helical" evidence="1">
    <location>
        <begin position="14"/>
        <end position="35"/>
    </location>
</feature>
<dbReference type="OrthoDB" id="822156at2"/>
<keyword evidence="1" id="KW-0472">Membrane</keyword>
<gene>
    <name evidence="2" type="ORF">E4S40_15325</name>
</gene>
<feature type="transmembrane region" description="Helical" evidence="1">
    <location>
        <begin position="219"/>
        <end position="239"/>
    </location>
</feature>
<protein>
    <submittedName>
        <fullName evidence="2">Uncharacterized protein</fullName>
    </submittedName>
</protein>
<dbReference type="Proteomes" id="UP000297647">
    <property type="component" value="Unassembled WGS sequence"/>
</dbReference>
<dbReference type="AlphaFoldDB" id="A0A4Y9QPU6"/>
<sequence length="254" mass="29322">MHSKENVFRLYPNLGYWLMLFIPLTIAGFFVTYLSKITFPHPGIVHIHFLLMALWLGLIIAQPLLIRYKKVKLHRSLGKLSYLIVPMVIISTWLMMRHSYQTQLFAFPQQVDAGIASVSLEEAQGQIAAFLSIAFIYLIWLTVFYSLAIINRKKPSLHARWMIAASLTFLGPTVDRILLFLFDIYYLAPGVPVEVLAFVLIDLALIILIWKDLRNHRNILPFGTALVLYVLLQLFHLTLNETVIWEKVVRFLLA</sequence>
<feature type="transmembrane region" description="Helical" evidence="1">
    <location>
        <begin position="162"/>
        <end position="185"/>
    </location>
</feature>